<comment type="similarity">
    <text evidence="1 6">Belongs to the universal ribosomal protein uS9 family.</text>
</comment>
<dbReference type="OMA" id="TMSASWI"/>
<accession>A0A163LWF7</accession>
<dbReference type="STRING" id="4829.A0A163LWF7"/>
<dbReference type="InterPro" id="IPR020574">
    <property type="entry name" value="Ribosomal_uS9_CS"/>
</dbReference>
<organism evidence="7">
    <name type="scientific">Absidia glauca</name>
    <name type="common">Pin mould</name>
    <dbReference type="NCBI Taxonomy" id="4829"/>
    <lineage>
        <taxon>Eukaryota</taxon>
        <taxon>Fungi</taxon>
        <taxon>Fungi incertae sedis</taxon>
        <taxon>Mucoromycota</taxon>
        <taxon>Mucoromycotina</taxon>
        <taxon>Mucoromycetes</taxon>
        <taxon>Mucorales</taxon>
        <taxon>Cunninghamellaceae</taxon>
        <taxon>Absidia</taxon>
    </lineage>
</organism>
<evidence type="ECO:0000313" key="8">
    <source>
        <dbReference type="Proteomes" id="UP000078561"/>
    </source>
</evidence>
<gene>
    <name evidence="7" type="primary">ABSGL_02860.1 scaffold 4007</name>
</gene>
<name>A0A163LWF7_ABSGL</name>
<dbReference type="InterPro" id="IPR000754">
    <property type="entry name" value="Ribosomal_uS9"/>
</dbReference>
<keyword evidence="2 6" id="KW-0689">Ribosomal protein</keyword>
<dbReference type="PANTHER" id="PTHR21569:SF1">
    <property type="entry name" value="SMALL RIBOSOMAL SUBUNIT PROTEIN US9M"/>
    <property type="match status" value="1"/>
</dbReference>
<dbReference type="PANTHER" id="PTHR21569">
    <property type="entry name" value="RIBOSOMAL PROTEIN S9"/>
    <property type="match status" value="1"/>
</dbReference>
<reference evidence="7" key="1">
    <citation type="submission" date="2016-04" db="EMBL/GenBank/DDBJ databases">
        <authorList>
            <person name="Evans L.H."/>
            <person name="Alamgir A."/>
            <person name="Owens N."/>
            <person name="Weber N.D."/>
            <person name="Virtaneva K."/>
            <person name="Barbian K."/>
            <person name="Babar A."/>
            <person name="Rosenke K."/>
        </authorList>
    </citation>
    <scope>NUCLEOTIDE SEQUENCE [LARGE SCALE GENOMIC DNA]</scope>
    <source>
        <strain evidence="7">CBS 101.48</strain>
    </source>
</reference>
<evidence type="ECO:0000256" key="2">
    <source>
        <dbReference type="ARBA" id="ARBA00022980"/>
    </source>
</evidence>
<keyword evidence="3 6" id="KW-0687">Ribonucleoprotein</keyword>
<dbReference type="AlphaFoldDB" id="A0A163LWF7"/>
<dbReference type="GO" id="GO:0006412">
    <property type="term" value="P:translation"/>
    <property type="evidence" value="ECO:0007669"/>
    <property type="project" value="InterPro"/>
</dbReference>
<evidence type="ECO:0000256" key="6">
    <source>
        <dbReference type="RuleBase" id="RU003815"/>
    </source>
</evidence>
<dbReference type="GO" id="GO:0003735">
    <property type="term" value="F:structural constituent of ribosome"/>
    <property type="evidence" value="ECO:0007669"/>
    <property type="project" value="InterPro"/>
</dbReference>
<evidence type="ECO:0000256" key="5">
    <source>
        <dbReference type="ARBA" id="ARBA00042623"/>
    </source>
</evidence>
<dbReference type="EMBL" id="LT551764">
    <property type="protein sequence ID" value="SAL97368.1"/>
    <property type="molecule type" value="Genomic_DNA"/>
</dbReference>
<dbReference type="FunFam" id="3.30.230.10:FF:000001">
    <property type="entry name" value="30S ribosomal protein S9"/>
    <property type="match status" value="1"/>
</dbReference>
<dbReference type="InterPro" id="IPR023035">
    <property type="entry name" value="Ribosomal_uS9_bac/plastid"/>
</dbReference>
<evidence type="ECO:0000256" key="1">
    <source>
        <dbReference type="ARBA" id="ARBA00005251"/>
    </source>
</evidence>
<evidence type="ECO:0000313" key="7">
    <source>
        <dbReference type="EMBL" id="SAL97368.1"/>
    </source>
</evidence>
<proteinExistence type="inferred from homology"/>
<dbReference type="GO" id="GO:0005763">
    <property type="term" value="C:mitochondrial small ribosomal subunit"/>
    <property type="evidence" value="ECO:0007669"/>
    <property type="project" value="TreeGrafter"/>
</dbReference>
<dbReference type="InterPro" id="IPR020568">
    <property type="entry name" value="Ribosomal_Su5_D2-typ_SF"/>
</dbReference>
<dbReference type="GO" id="GO:0003723">
    <property type="term" value="F:RNA binding"/>
    <property type="evidence" value="ECO:0007669"/>
    <property type="project" value="TreeGrafter"/>
</dbReference>
<dbReference type="Proteomes" id="UP000078561">
    <property type="component" value="Unassembled WGS sequence"/>
</dbReference>
<sequence>MNTMLRRALPLATTMAKTNLTKSIMAPTVQRTFATIRQQQPVVDDILAYREKPESLSYFTGNFKYNDLLIELDALYKQNEDWKPVIATSEDDTSLVAADEKTYAWKLREKMSEMLAIPLKTSQWRKITLHLNQLASLPRPLPPQVAQVLALYERSESNPTTTTESTSSVKAALDDMGRAYAVGRRKESSARCWVVEGEGKVLVNGVELKDYFKRPVDRDQVVLPLAVTELAEKYNVWTLVTGGGTTGQAEAIKLGVGKALLIHDAELKPTLRKAGCITRDPRVVERKKEGQRKARAKYTWVKR</sequence>
<protein>
    <recommendedName>
        <fullName evidence="4">Small ribosomal subunit protein uS9m</fullName>
    </recommendedName>
    <alternativeName>
        <fullName evidence="5">37S ribosomal protein S9, mitochondrial</fullName>
    </alternativeName>
</protein>
<evidence type="ECO:0000256" key="3">
    <source>
        <dbReference type="ARBA" id="ARBA00023274"/>
    </source>
</evidence>
<dbReference type="InParanoid" id="A0A163LWF7"/>
<keyword evidence="8" id="KW-1185">Reference proteome</keyword>
<dbReference type="Pfam" id="PF00380">
    <property type="entry name" value="Ribosomal_S9"/>
    <property type="match status" value="1"/>
</dbReference>
<dbReference type="InterPro" id="IPR014721">
    <property type="entry name" value="Ribsml_uS5_D2-typ_fold_subgr"/>
</dbReference>
<dbReference type="Gene3D" id="3.30.230.10">
    <property type="match status" value="1"/>
</dbReference>
<evidence type="ECO:0000256" key="4">
    <source>
        <dbReference type="ARBA" id="ARBA00039318"/>
    </source>
</evidence>
<dbReference type="PROSITE" id="PS00360">
    <property type="entry name" value="RIBOSOMAL_S9"/>
    <property type="match status" value="1"/>
</dbReference>
<dbReference type="SUPFAM" id="SSF54211">
    <property type="entry name" value="Ribosomal protein S5 domain 2-like"/>
    <property type="match status" value="1"/>
</dbReference>
<dbReference type="NCBIfam" id="NF001099">
    <property type="entry name" value="PRK00132.1"/>
    <property type="match status" value="1"/>
</dbReference>
<dbReference type="OrthoDB" id="10254627at2759"/>
<dbReference type="FunCoup" id="A0A163LWF7">
    <property type="interactions" value="322"/>
</dbReference>